<evidence type="ECO:0000313" key="1">
    <source>
        <dbReference type="EMBL" id="MCQ4638562.1"/>
    </source>
</evidence>
<sequence length="48" mass="5707">MNIIKKLFFLIWDKDFTKLTPSEAKRLAQTDNEISCGEFVVDSEELWR</sequence>
<proteinExistence type="predicted"/>
<name>A0ABT1RTQ7_9FIRM</name>
<dbReference type="RefSeq" id="WP_256133767.1">
    <property type="nucleotide sequence ID" value="NZ_JANFXK010000038.1"/>
</dbReference>
<reference evidence="1 2" key="1">
    <citation type="submission" date="2022-06" db="EMBL/GenBank/DDBJ databases">
        <title>Isolation of gut microbiota from human fecal samples.</title>
        <authorList>
            <person name="Pamer E.G."/>
            <person name="Barat B."/>
            <person name="Waligurski E."/>
            <person name="Medina S."/>
            <person name="Paddock L."/>
            <person name="Mostad J."/>
        </authorList>
    </citation>
    <scope>NUCLEOTIDE SEQUENCE [LARGE SCALE GENOMIC DNA]</scope>
    <source>
        <strain evidence="1 2">SL.3.17</strain>
    </source>
</reference>
<organism evidence="1 2">
    <name type="scientific">Anaerovorax odorimutans</name>
    <dbReference type="NCBI Taxonomy" id="109327"/>
    <lineage>
        <taxon>Bacteria</taxon>
        <taxon>Bacillati</taxon>
        <taxon>Bacillota</taxon>
        <taxon>Clostridia</taxon>
        <taxon>Peptostreptococcales</taxon>
        <taxon>Anaerovoracaceae</taxon>
        <taxon>Anaerovorax</taxon>
    </lineage>
</organism>
<accession>A0ABT1RTQ7</accession>
<comment type="caution">
    <text evidence="1">The sequence shown here is derived from an EMBL/GenBank/DDBJ whole genome shotgun (WGS) entry which is preliminary data.</text>
</comment>
<keyword evidence="2" id="KW-1185">Reference proteome</keyword>
<dbReference type="EMBL" id="JANFXK010000038">
    <property type="protein sequence ID" value="MCQ4638562.1"/>
    <property type="molecule type" value="Genomic_DNA"/>
</dbReference>
<protein>
    <recommendedName>
        <fullName evidence="3">XkdX family protein</fullName>
    </recommendedName>
</protein>
<evidence type="ECO:0000313" key="2">
    <source>
        <dbReference type="Proteomes" id="UP001524502"/>
    </source>
</evidence>
<dbReference type="Proteomes" id="UP001524502">
    <property type="component" value="Unassembled WGS sequence"/>
</dbReference>
<evidence type="ECO:0008006" key="3">
    <source>
        <dbReference type="Google" id="ProtNLM"/>
    </source>
</evidence>
<gene>
    <name evidence="1" type="ORF">NE619_17680</name>
</gene>